<evidence type="ECO:0000313" key="2">
    <source>
        <dbReference type="EMBL" id="MEI5907112.1"/>
    </source>
</evidence>
<gene>
    <name evidence="2" type="ORF">WAK64_08595</name>
</gene>
<reference evidence="2 3" key="1">
    <citation type="journal article" date="2018" name="J. Microbiol.">
        <title>Bacillus spongiae sp. nov., isolated from sponge of Jeju Island.</title>
        <authorList>
            <person name="Lee G.E."/>
            <person name="Im W.T."/>
            <person name="Park J.S."/>
        </authorList>
    </citation>
    <scope>NUCLEOTIDE SEQUENCE [LARGE SCALE GENOMIC DNA]</scope>
    <source>
        <strain evidence="2 3">135PIL107-10</strain>
    </source>
</reference>
<dbReference type="PROSITE" id="PS51186">
    <property type="entry name" value="GNAT"/>
    <property type="match status" value="1"/>
</dbReference>
<dbReference type="PANTHER" id="PTHR43441:SF3">
    <property type="entry name" value="ACETYLTRANSFERASE"/>
    <property type="match status" value="1"/>
</dbReference>
<dbReference type="SUPFAM" id="SSF55729">
    <property type="entry name" value="Acyl-CoA N-acyltransferases (Nat)"/>
    <property type="match status" value="1"/>
</dbReference>
<dbReference type="RefSeq" id="WP_336586551.1">
    <property type="nucleotide sequence ID" value="NZ_JBBAXC010000006.1"/>
</dbReference>
<dbReference type="Proteomes" id="UP001312865">
    <property type="component" value="Unassembled WGS sequence"/>
</dbReference>
<dbReference type="Pfam" id="PF13302">
    <property type="entry name" value="Acetyltransf_3"/>
    <property type="match status" value="1"/>
</dbReference>
<dbReference type="InterPro" id="IPR016181">
    <property type="entry name" value="Acyl_CoA_acyltransferase"/>
</dbReference>
<dbReference type="PANTHER" id="PTHR43441">
    <property type="entry name" value="RIBOSOMAL-PROTEIN-SERINE ACETYLTRANSFERASE"/>
    <property type="match status" value="1"/>
</dbReference>
<name>A0ABU8HCU3_9BACI</name>
<protein>
    <submittedName>
        <fullName evidence="2">GNAT family N-acetyltransferase</fullName>
    </submittedName>
</protein>
<feature type="domain" description="N-acetyltransferase" evidence="1">
    <location>
        <begin position="28"/>
        <end position="178"/>
    </location>
</feature>
<dbReference type="EMBL" id="JBBAXC010000006">
    <property type="protein sequence ID" value="MEI5907112.1"/>
    <property type="molecule type" value="Genomic_DNA"/>
</dbReference>
<dbReference type="InterPro" id="IPR000182">
    <property type="entry name" value="GNAT_dom"/>
</dbReference>
<comment type="caution">
    <text evidence="2">The sequence shown here is derived from an EMBL/GenBank/DDBJ whole genome shotgun (WGS) entry which is preliminary data.</text>
</comment>
<proteinExistence type="predicted"/>
<dbReference type="InterPro" id="IPR051908">
    <property type="entry name" value="Ribosomal_N-acetyltransferase"/>
</dbReference>
<organism evidence="2 3">
    <name type="scientific">Bacillus spongiae</name>
    <dbReference type="NCBI Taxonomy" id="2683610"/>
    <lineage>
        <taxon>Bacteria</taxon>
        <taxon>Bacillati</taxon>
        <taxon>Bacillota</taxon>
        <taxon>Bacilli</taxon>
        <taxon>Bacillales</taxon>
        <taxon>Bacillaceae</taxon>
        <taxon>Bacillus</taxon>
    </lineage>
</organism>
<evidence type="ECO:0000259" key="1">
    <source>
        <dbReference type="PROSITE" id="PS51186"/>
    </source>
</evidence>
<evidence type="ECO:0000313" key="3">
    <source>
        <dbReference type="Proteomes" id="UP001312865"/>
    </source>
</evidence>
<sequence length="204" mass="23745">MNPILLDFPDKIESNRLYIRPCLPGDGPIVHDAIIHSAPELKKWLPFAKKEQPLEEVEENIRKSYSAFISREDIRLHIFRKSDDNFIGSTGFHRCDWEIPKVEIGYWIDTRYSGKGYMAEAVHRLTLFALDFFKANRIEIRCDDQNLASRRIPERLGYHLEGILRNDSVSVDDNNLLRNTCVFSLLSSEKDNFIINGERLFKSS</sequence>
<dbReference type="Gene3D" id="3.40.630.30">
    <property type="match status" value="1"/>
</dbReference>
<keyword evidence="3" id="KW-1185">Reference proteome</keyword>
<accession>A0ABU8HCU3</accession>